<proteinExistence type="predicted"/>
<comment type="caution">
    <text evidence="2">The sequence shown here is derived from an EMBL/GenBank/DDBJ whole genome shotgun (WGS) entry which is preliminary data.</text>
</comment>
<feature type="compositionally biased region" description="Basic and acidic residues" evidence="1">
    <location>
        <begin position="50"/>
        <end position="63"/>
    </location>
</feature>
<dbReference type="Proteomes" id="UP001172457">
    <property type="component" value="Chromosome 3"/>
</dbReference>
<sequence length="124" mass="14185">MNTPRYRLLDKETGVIVESRDVDFLEDKFSEDAKNSDRTLAPSLPGTSHDSSKTSQKVEEPRRSTRVRKGKSLGDDFLSYLVEGTRKKVTREVIFSINIDDDSKTFEEAMSSRDASLMMKWTPF</sequence>
<evidence type="ECO:0000313" key="2">
    <source>
        <dbReference type="EMBL" id="KAJ9557204.1"/>
    </source>
</evidence>
<evidence type="ECO:0000256" key="1">
    <source>
        <dbReference type="SAM" id="MobiDB-lite"/>
    </source>
</evidence>
<keyword evidence="3" id="KW-1185">Reference proteome</keyword>
<organism evidence="2 3">
    <name type="scientific">Centaurea solstitialis</name>
    <name type="common">yellow star-thistle</name>
    <dbReference type="NCBI Taxonomy" id="347529"/>
    <lineage>
        <taxon>Eukaryota</taxon>
        <taxon>Viridiplantae</taxon>
        <taxon>Streptophyta</taxon>
        <taxon>Embryophyta</taxon>
        <taxon>Tracheophyta</taxon>
        <taxon>Spermatophyta</taxon>
        <taxon>Magnoliopsida</taxon>
        <taxon>eudicotyledons</taxon>
        <taxon>Gunneridae</taxon>
        <taxon>Pentapetalae</taxon>
        <taxon>asterids</taxon>
        <taxon>campanulids</taxon>
        <taxon>Asterales</taxon>
        <taxon>Asteraceae</taxon>
        <taxon>Carduoideae</taxon>
        <taxon>Cardueae</taxon>
        <taxon>Centaureinae</taxon>
        <taxon>Centaurea</taxon>
    </lineage>
</organism>
<gene>
    <name evidence="2" type="ORF">OSB04_011818</name>
</gene>
<feature type="region of interest" description="Disordered" evidence="1">
    <location>
        <begin position="33"/>
        <end position="70"/>
    </location>
</feature>
<reference evidence="2" key="1">
    <citation type="submission" date="2023-03" db="EMBL/GenBank/DDBJ databases">
        <title>Chromosome-scale reference genome and RAD-based genetic map of yellow starthistle (Centaurea solstitialis) reveal putative structural variation and QTLs associated with invader traits.</title>
        <authorList>
            <person name="Reatini B."/>
            <person name="Cang F.A."/>
            <person name="Jiang Q."/>
            <person name="Mckibben M.T.W."/>
            <person name="Barker M.S."/>
            <person name="Rieseberg L.H."/>
            <person name="Dlugosch K.M."/>
        </authorList>
    </citation>
    <scope>NUCLEOTIDE SEQUENCE</scope>
    <source>
        <strain evidence="2">CAN-66</strain>
        <tissue evidence="2">Leaf</tissue>
    </source>
</reference>
<evidence type="ECO:0000313" key="3">
    <source>
        <dbReference type="Proteomes" id="UP001172457"/>
    </source>
</evidence>
<dbReference type="AlphaFoldDB" id="A0AA38TA61"/>
<dbReference type="EMBL" id="JARYMX010000003">
    <property type="protein sequence ID" value="KAJ9557204.1"/>
    <property type="molecule type" value="Genomic_DNA"/>
</dbReference>
<protein>
    <submittedName>
        <fullName evidence="2">Uncharacterized protein</fullName>
    </submittedName>
</protein>
<name>A0AA38TA61_9ASTR</name>
<accession>A0AA38TA61</accession>